<feature type="chain" id="PRO_5044895927" evidence="1">
    <location>
        <begin position="21"/>
        <end position="178"/>
    </location>
</feature>
<accession>A0ABD2MK54</accession>
<evidence type="ECO:0000313" key="3">
    <source>
        <dbReference type="Proteomes" id="UP001516400"/>
    </source>
</evidence>
<protein>
    <submittedName>
        <fullName evidence="2">Uncharacterized protein</fullName>
    </submittedName>
</protein>
<evidence type="ECO:0000313" key="2">
    <source>
        <dbReference type="EMBL" id="KAL3266637.1"/>
    </source>
</evidence>
<proteinExistence type="predicted"/>
<keyword evidence="3" id="KW-1185">Reference proteome</keyword>
<name>A0ABD2MK54_9CUCU</name>
<feature type="signal peptide" evidence="1">
    <location>
        <begin position="1"/>
        <end position="20"/>
    </location>
</feature>
<dbReference type="Proteomes" id="UP001516400">
    <property type="component" value="Unassembled WGS sequence"/>
</dbReference>
<dbReference type="AlphaFoldDB" id="A0ABD2MK54"/>
<dbReference type="EMBL" id="JABFTP020000001">
    <property type="protein sequence ID" value="KAL3266637.1"/>
    <property type="molecule type" value="Genomic_DNA"/>
</dbReference>
<sequence>MMKFLLFLSVIVTAFVSTLSYEDPYGYVSKEKLRKLTGKLENWVKSEVLAESNGSPKSGENHNAGSFFPFFRVGRSRNLESGATKRGSKMTVFPRVGRDSPRVYAGGDFDSENKRSDSNTALWFGPRLGVHKRDEYDAPLTYILLNDGHGTRTENIPYFEKDFEIDEDNQRLVFEPVN</sequence>
<gene>
    <name evidence="2" type="ORF">HHI36_010800</name>
</gene>
<keyword evidence="1" id="KW-0732">Signal</keyword>
<comment type="caution">
    <text evidence="2">The sequence shown here is derived from an EMBL/GenBank/DDBJ whole genome shotgun (WGS) entry which is preliminary data.</text>
</comment>
<organism evidence="2 3">
    <name type="scientific">Cryptolaemus montrouzieri</name>
    <dbReference type="NCBI Taxonomy" id="559131"/>
    <lineage>
        <taxon>Eukaryota</taxon>
        <taxon>Metazoa</taxon>
        <taxon>Ecdysozoa</taxon>
        <taxon>Arthropoda</taxon>
        <taxon>Hexapoda</taxon>
        <taxon>Insecta</taxon>
        <taxon>Pterygota</taxon>
        <taxon>Neoptera</taxon>
        <taxon>Endopterygota</taxon>
        <taxon>Coleoptera</taxon>
        <taxon>Polyphaga</taxon>
        <taxon>Cucujiformia</taxon>
        <taxon>Coccinelloidea</taxon>
        <taxon>Coccinellidae</taxon>
        <taxon>Scymninae</taxon>
        <taxon>Scymnini</taxon>
        <taxon>Cryptolaemus</taxon>
    </lineage>
</organism>
<reference evidence="2 3" key="1">
    <citation type="journal article" date="2021" name="BMC Biol.">
        <title>Horizontally acquired antibacterial genes associated with adaptive radiation of ladybird beetles.</title>
        <authorList>
            <person name="Li H.S."/>
            <person name="Tang X.F."/>
            <person name="Huang Y.H."/>
            <person name="Xu Z.Y."/>
            <person name="Chen M.L."/>
            <person name="Du X.Y."/>
            <person name="Qiu B.Y."/>
            <person name="Chen P.T."/>
            <person name="Zhang W."/>
            <person name="Slipinski A."/>
            <person name="Escalona H.E."/>
            <person name="Waterhouse R.M."/>
            <person name="Zwick A."/>
            <person name="Pang H."/>
        </authorList>
    </citation>
    <scope>NUCLEOTIDE SEQUENCE [LARGE SCALE GENOMIC DNA]</scope>
    <source>
        <strain evidence="2">SYSU2018</strain>
    </source>
</reference>
<evidence type="ECO:0000256" key="1">
    <source>
        <dbReference type="SAM" id="SignalP"/>
    </source>
</evidence>